<sequence>MKTRRLCAVIAAAATLLGGMAFGTAGAYAAGSASIEVRHSQKGHTYSAYKFASLTVDGDAVQVDTDADWVTAVTDAVAAANNNMDPVVSMPSEYDSNPAAFAATKTGDNDAAWFRTFAASLAVGDGVVADKTVAGNGGTAAIGSLEEGWYLITDVDGEGGRGTNAIVATTLNGVAATFKVKGDPATGQGKINAVGMFVAKNENEPDQPGKTADTITTTEGVSIGQTVAYTITLDIPNAAEGYDKYPYFVKDVASKGLTVNKDFKAVVRAADGTETNMPFTYVTVPTVGADGKTTTVLEFDLANKSGQLVITYTAVVNKDIIDMGNKVTNKAAVSRDTEVWNTPVEFDSYTGGFSFHKYGVGSDANGLAGAKFHVFEGTEVSQTPLKFIKIVDGEYRLAEANENGAVADVETTTGDVKIMGLKSGKYTLKETGFASGYAKNFMPIFTVELAVNQETGKSTFKLVGANNLGLASRLDEGMSDKAIQVKNVKNVTQLPLTGAMGTALFTIAALVMAGAGLALVLRFRESDTPMAV</sequence>
<keyword evidence="2" id="KW-0964">Secreted</keyword>
<keyword evidence="5" id="KW-0472">Membrane</keyword>
<dbReference type="InterPro" id="IPR026466">
    <property type="entry name" value="Fim_isopep_form_D2_dom"/>
</dbReference>
<dbReference type="GO" id="GO:0005975">
    <property type="term" value="P:carbohydrate metabolic process"/>
    <property type="evidence" value="ECO:0007669"/>
    <property type="project" value="UniProtKB-ARBA"/>
</dbReference>
<evidence type="ECO:0000256" key="4">
    <source>
        <dbReference type="ARBA" id="ARBA00023088"/>
    </source>
</evidence>
<evidence type="ECO:0000259" key="7">
    <source>
        <dbReference type="Pfam" id="PF00746"/>
    </source>
</evidence>
<evidence type="ECO:0000313" key="10">
    <source>
        <dbReference type="Proteomes" id="UP000175684"/>
    </source>
</evidence>
<feature type="domain" description="Gram-positive cocci surface proteins LPxTG" evidence="7">
    <location>
        <begin position="487"/>
        <end position="527"/>
    </location>
</feature>
<dbReference type="InterPro" id="IPR041033">
    <property type="entry name" value="SpaA_PFL_dom_1"/>
</dbReference>
<keyword evidence="4" id="KW-0572">Peptidoglycan-anchor</keyword>
<dbReference type="NCBIfam" id="TIGR01167">
    <property type="entry name" value="LPXTG_anchor"/>
    <property type="match status" value="1"/>
</dbReference>
<protein>
    <submittedName>
        <fullName evidence="9">Cell surface protein</fullName>
    </submittedName>
</protein>
<dbReference type="InterPro" id="IPR013783">
    <property type="entry name" value="Ig-like_fold"/>
</dbReference>
<feature type="signal peptide" evidence="6">
    <location>
        <begin position="1"/>
        <end position="29"/>
    </location>
</feature>
<dbReference type="Pfam" id="PF17802">
    <property type="entry name" value="SpaA"/>
    <property type="match status" value="1"/>
</dbReference>
<dbReference type="Pfam" id="PF00746">
    <property type="entry name" value="Gram_pos_anchor"/>
    <property type="match status" value="1"/>
</dbReference>
<dbReference type="AlphaFoldDB" id="A0A1E7XZM7"/>
<dbReference type="NCBIfam" id="TIGR04226">
    <property type="entry name" value="RrgB_K2N_iso_D2"/>
    <property type="match status" value="1"/>
</dbReference>
<accession>A0A1E7XZM7</accession>
<dbReference type="Gene3D" id="2.60.40.740">
    <property type="match status" value="1"/>
</dbReference>
<feature type="chain" id="PRO_5038529971" evidence="6">
    <location>
        <begin position="30"/>
        <end position="532"/>
    </location>
</feature>
<evidence type="ECO:0000256" key="6">
    <source>
        <dbReference type="SAM" id="SignalP"/>
    </source>
</evidence>
<keyword evidence="3 6" id="KW-0732">Signal</keyword>
<dbReference type="Gene3D" id="2.60.40.10">
    <property type="entry name" value="Immunoglobulins"/>
    <property type="match status" value="1"/>
</dbReference>
<keyword evidence="5" id="KW-0812">Transmembrane</keyword>
<evidence type="ECO:0000256" key="3">
    <source>
        <dbReference type="ARBA" id="ARBA00022729"/>
    </source>
</evidence>
<dbReference type="InterPro" id="IPR019931">
    <property type="entry name" value="LPXTG_anchor"/>
</dbReference>
<dbReference type="EMBL" id="MAXD01000004">
    <property type="protein sequence ID" value="OFA34813.1"/>
    <property type="molecule type" value="Genomic_DNA"/>
</dbReference>
<evidence type="ECO:0000256" key="5">
    <source>
        <dbReference type="SAM" id="Phobius"/>
    </source>
</evidence>
<keyword evidence="5" id="KW-1133">Transmembrane helix</keyword>
<comment type="caution">
    <text evidence="9">The sequence shown here is derived from an EMBL/GenBank/DDBJ whole genome shotgun (WGS) entry which is preliminary data.</text>
</comment>
<dbReference type="Proteomes" id="UP000175684">
    <property type="component" value="Unassembled WGS sequence"/>
</dbReference>
<reference evidence="9 10" key="1">
    <citation type="submission" date="2016-07" db="EMBL/GenBank/DDBJ databases">
        <title>Draft Genome Sequence of Bifidobacterium adolescentis strain Km 4.</title>
        <authorList>
            <person name="Danilenko V.N."/>
        </authorList>
    </citation>
    <scope>NUCLEOTIDE SEQUENCE [LARGE SCALE GENOMIC DNA]</scope>
    <source>
        <strain evidence="9 10">Km 4</strain>
    </source>
</reference>
<feature type="domain" description="SpaA-like prealbumin fold" evidence="8">
    <location>
        <begin position="362"/>
        <end position="456"/>
    </location>
</feature>
<dbReference type="RefSeq" id="WP_070122640.1">
    <property type="nucleotide sequence ID" value="NZ_JADMOO010000003.1"/>
</dbReference>
<name>A0A1E7XZM7_BIFAD</name>
<feature type="transmembrane region" description="Helical" evidence="5">
    <location>
        <begin position="496"/>
        <end position="521"/>
    </location>
</feature>
<dbReference type="OrthoDB" id="3240140at2"/>
<evidence type="ECO:0000259" key="8">
    <source>
        <dbReference type="Pfam" id="PF17802"/>
    </source>
</evidence>
<evidence type="ECO:0000256" key="1">
    <source>
        <dbReference type="ARBA" id="ARBA00022512"/>
    </source>
</evidence>
<organism evidence="9 10">
    <name type="scientific">Bifidobacterium adolescentis</name>
    <dbReference type="NCBI Taxonomy" id="1680"/>
    <lineage>
        <taxon>Bacteria</taxon>
        <taxon>Bacillati</taxon>
        <taxon>Actinomycetota</taxon>
        <taxon>Actinomycetes</taxon>
        <taxon>Bifidobacteriales</taxon>
        <taxon>Bifidobacteriaceae</taxon>
        <taxon>Bifidobacterium</taxon>
    </lineage>
</organism>
<proteinExistence type="predicted"/>
<gene>
    <name evidence="9" type="ORF">BBK15_06460</name>
</gene>
<keyword evidence="1" id="KW-0134">Cell wall</keyword>
<evidence type="ECO:0000313" key="9">
    <source>
        <dbReference type="EMBL" id="OFA34813.1"/>
    </source>
</evidence>
<evidence type="ECO:0000256" key="2">
    <source>
        <dbReference type="ARBA" id="ARBA00022525"/>
    </source>
</evidence>